<organism evidence="4">
    <name type="scientific">Thermodesulfobium narugense</name>
    <dbReference type="NCBI Taxonomy" id="184064"/>
    <lineage>
        <taxon>Bacteria</taxon>
        <taxon>Pseudomonadati</taxon>
        <taxon>Thermodesulfobiota</taxon>
        <taxon>Thermodesulfobiia</taxon>
        <taxon>Thermodesulfobiales</taxon>
        <taxon>Thermodesulfobiaceae</taxon>
        <taxon>Thermodesulfobium</taxon>
    </lineage>
</organism>
<name>A0A7C5P9C2_9BACT</name>
<dbReference type="PANTHER" id="PTHR43479">
    <property type="entry name" value="ACREF/ENVCD OPERON REPRESSOR-RELATED"/>
    <property type="match status" value="1"/>
</dbReference>
<reference evidence="4" key="1">
    <citation type="journal article" date="2020" name="mSystems">
        <title>Genome- and Community-Level Interaction Insights into Carbon Utilization and Element Cycling Functions of Hydrothermarchaeota in Hydrothermal Sediment.</title>
        <authorList>
            <person name="Zhou Z."/>
            <person name="Liu Y."/>
            <person name="Xu W."/>
            <person name="Pan J."/>
            <person name="Luo Z.H."/>
            <person name="Li M."/>
        </authorList>
    </citation>
    <scope>NUCLEOTIDE SEQUENCE [LARGE SCALE GENOMIC DNA]</scope>
    <source>
        <strain evidence="4">SpSt-1019</strain>
    </source>
</reference>
<evidence type="ECO:0000259" key="3">
    <source>
        <dbReference type="PROSITE" id="PS50977"/>
    </source>
</evidence>
<dbReference type="GO" id="GO:0003677">
    <property type="term" value="F:DNA binding"/>
    <property type="evidence" value="ECO:0007669"/>
    <property type="project" value="UniProtKB-UniRule"/>
</dbReference>
<dbReference type="Gene3D" id="1.10.357.10">
    <property type="entry name" value="Tetracycline Repressor, domain 2"/>
    <property type="match status" value="1"/>
</dbReference>
<proteinExistence type="predicted"/>
<sequence length="187" mass="21673">MKTKKSSNTKNKILKSALSLFSNKGYHSTNVDEIVENANTSKGAFYFHFPGKRDLVIKLVEELSDQLVKKIEHKAKGSNFEEIFKSALKEGFRILEKYKELTKFVFIETFSLGPQFEEERFVIRKKLEKLFYNMLSDQEMAENEKHILITIIVGSITELVIDSIVNDKSLLDLSDMFIEKLLKLIKK</sequence>
<protein>
    <submittedName>
        <fullName evidence="4">TetR/AcrR family transcriptional regulator</fullName>
    </submittedName>
</protein>
<dbReference type="SUPFAM" id="SSF46689">
    <property type="entry name" value="Homeodomain-like"/>
    <property type="match status" value="1"/>
</dbReference>
<accession>A0A7C5P9C2</accession>
<comment type="caution">
    <text evidence="4">The sequence shown here is derived from an EMBL/GenBank/DDBJ whole genome shotgun (WGS) entry which is preliminary data.</text>
</comment>
<dbReference type="InterPro" id="IPR050624">
    <property type="entry name" value="HTH-type_Tx_Regulator"/>
</dbReference>
<keyword evidence="1 2" id="KW-0238">DNA-binding</keyword>
<dbReference type="AlphaFoldDB" id="A0A7C5P9C2"/>
<dbReference type="PROSITE" id="PS50977">
    <property type="entry name" value="HTH_TETR_2"/>
    <property type="match status" value="1"/>
</dbReference>
<evidence type="ECO:0000313" key="4">
    <source>
        <dbReference type="EMBL" id="HHI66465.1"/>
    </source>
</evidence>
<feature type="domain" description="HTH tetR-type" evidence="3">
    <location>
        <begin position="7"/>
        <end position="67"/>
    </location>
</feature>
<gene>
    <name evidence="4" type="ORF">ENL70_07980</name>
</gene>
<dbReference type="InterPro" id="IPR001647">
    <property type="entry name" value="HTH_TetR"/>
</dbReference>
<dbReference type="EMBL" id="DRUY01000264">
    <property type="protein sequence ID" value="HHI66465.1"/>
    <property type="molecule type" value="Genomic_DNA"/>
</dbReference>
<dbReference type="InterPro" id="IPR009057">
    <property type="entry name" value="Homeodomain-like_sf"/>
</dbReference>
<feature type="DNA-binding region" description="H-T-H motif" evidence="2">
    <location>
        <begin position="30"/>
        <end position="49"/>
    </location>
</feature>
<dbReference type="PANTHER" id="PTHR43479:SF11">
    <property type="entry name" value="ACREF_ENVCD OPERON REPRESSOR-RELATED"/>
    <property type="match status" value="1"/>
</dbReference>
<evidence type="ECO:0000256" key="1">
    <source>
        <dbReference type="ARBA" id="ARBA00023125"/>
    </source>
</evidence>
<dbReference type="Pfam" id="PF00440">
    <property type="entry name" value="TetR_N"/>
    <property type="match status" value="1"/>
</dbReference>
<dbReference type="PRINTS" id="PR00455">
    <property type="entry name" value="HTHTETR"/>
</dbReference>
<evidence type="ECO:0000256" key="2">
    <source>
        <dbReference type="PROSITE-ProRule" id="PRU00335"/>
    </source>
</evidence>